<evidence type="ECO:0000313" key="3">
    <source>
        <dbReference type="Proteomes" id="UP000632849"/>
    </source>
</evidence>
<name>A0A919BCL8_STRFL</name>
<dbReference type="EMBL" id="BNBE01000001">
    <property type="protein sequence ID" value="GHF79734.1"/>
    <property type="molecule type" value="Genomic_DNA"/>
</dbReference>
<proteinExistence type="predicted"/>
<accession>A0A919BCL8</accession>
<dbReference type="Pfam" id="PF00501">
    <property type="entry name" value="AMP-binding"/>
    <property type="match status" value="1"/>
</dbReference>
<comment type="caution">
    <text evidence="2">The sequence shown here is derived from an EMBL/GenBank/DDBJ whole genome shotgun (WGS) entry which is preliminary data.</text>
</comment>
<gene>
    <name evidence="2" type="ORF">GCM10017667_04030</name>
</gene>
<dbReference type="InterPro" id="IPR050237">
    <property type="entry name" value="ATP-dep_AMP-bd_enzyme"/>
</dbReference>
<dbReference type="InterPro" id="IPR042099">
    <property type="entry name" value="ANL_N_sf"/>
</dbReference>
<evidence type="ECO:0000259" key="1">
    <source>
        <dbReference type="Pfam" id="PF00501"/>
    </source>
</evidence>
<reference evidence="2" key="2">
    <citation type="submission" date="2020-09" db="EMBL/GenBank/DDBJ databases">
        <authorList>
            <person name="Sun Q."/>
            <person name="Ohkuma M."/>
        </authorList>
    </citation>
    <scope>NUCLEOTIDE SEQUENCE</scope>
    <source>
        <strain evidence="2">JCM 4122</strain>
    </source>
</reference>
<dbReference type="SUPFAM" id="SSF56801">
    <property type="entry name" value="Acetyl-CoA synthetase-like"/>
    <property type="match status" value="1"/>
</dbReference>
<dbReference type="Gene3D" id="3.40.50.12780">
    <property type="entry name" value="N-terminal domain of ligase-like"/>
    <property type="match status" value="1"/>
</dbReference>
<dbReference type="InterPro" id="IPR000873">
    <property type="entry name" value="AMP-dep_synth/lig_dom"/>
</dbReference>
<dbReference type="AlphaFoldDB" id="A0A919BCL8"/>
<sequence length="230" mass="22939">MTNLVVVLVEAARRCPQEPAVRVGGAVLGWADLDEASARVAGGLLAHGVRPGDRVGLRLPDVPAFPVLLLGALRAGAVVVPLSPRPWSLAVRPRGEARGARLVFAAPGSAGAGGGGVPGDTAYVPVGADFLAQSGFWPQHPGVVDRPDDAPAVMAGPGEAPTGPWGPVLGHGVLRAGSVPAPGAPGPVPSFSPAGRTYGLAAAYRVLDVLAAARASGKRASAPPDRLSVS</sequence>
<protein>
    <recommendedName>
        <fullName evidence="1">AMP-dependent synthetase/ligase domain-containing protein</fullName>
    </recommendedName>
</protein>
<evidence type="ECO:0000313" key="2">
    <source>
        <dbReference type="EMBL" id="GHF79734.1"/>
    </source>
</evidence>
<dbReference type="Proteomes" id="UP000632849">
    <property type="component" value="Unassembled WGS sequence"/>
</dbReference>
<feature type="domain" description="AMP-dependent synthetase/ligase" evidence="1">
    <location>
        <begin position="10"/>
        <end position="105"/>
    </location>
</feature>
<dbReference type="RefSeq" id="WP_229915169.1">
    <property type="nucleotide sequence ID" value="NZ_BNBE01000001.1"/>
</dbReference>
<keyword evidence="3" id="KW-1185">Reference proteome</keyword>
<reference evidence="2" key="1">
    <citation type="journal article" date="2014" name="Int. J. Syst. Evol. Microbiol.">
        <title>Complete genome sequence of Corynebacterium casei LMG S-19264T (=DSM 44701T), isolated from a smear-ripened cheese.</title>
        <authorList>
            <consortium name="US DOE Joint Genome Institute (JGI-PGF)"/>
            <person name="Walter F."/>
            <person name="Albersmeier A."/>
            <person name="Kalinowski J."/>
            <person name="Ruckert C."/>
        </authorList>
    </citation>
    <scope>NUCLEOTIDE SEQUENCE</scope>
    <source>
        <strain evidence="2">JCM 4122</strain>
    </source>
</reference>
<organism evidence="2 3">
    <name type="scientific">Streptomyces filamentosus</name>
    <name type="common">Streptomyces roseosporus</name>
    <dbReference type="NCBI Taxonomy" id="67294"/>
    <lineage>
        <taxon>Bacteria</taxon>
        <taxon>Bacillati</taxon>
        <taxon>Actinomycetota</taxon>
        <taxon>Actinomycetes</taxon>
        <taxon>Kitasatosporales</taxon>
        <taxon>Streptomycetaceae</taxon>
        <taxon>Streptomyces</taxon>
    </lineage>
</organism>
<dbReference type="PANTHER" id="PTHR43767:SF12">
    <property type="entry name" value="AMP-DEPENDENT SYNTHETASE AND LIGASE"/>
    <property type="match status" value="1"/>
</dbReference>
<dbReference type="PANTHER" id="PTHR43767">
    <property type="entry name" value="LONG-CHAIN-FATTY-ACID--COA LIGASE"/>
    <property type="match status" value="1"/>
</dbReference>